<dbReference type="GO" id="GO:0030246">
    <property type="term" value="F:carbohydrate binding"/>
    <property type="evidence" value="ECO:0007669"/>
    <property type="project" value="UniProtKB-KW"/>
</dbReference>
<keyword evidence="3" id="KW-0472">Membrane</keyword>
<dbReference type="InterPro" id="IPR001304">
    <property type="entry name" value="C-type_lectin-like"/>
</dbReference>
<protein>
    <recommendedName>
        <fullName evidence="4">C-type lectin domain-containing protein</fullName>
    </recommendedName>
</protein>
<organism evidence="5 6">
    <name type="scientific">Esox lucius</name>
    <name type="common">Northern pike</name>
    <dbReference type="NCBI Taxonomy" id="8010"/>
    <lineage>
        <taxon>Eukaryota</taxon>
        <taxon>Metazoa</taxon>
        <taxon>Chordata</taxon>
        <taxon>Craniata</taxon>
        <taxon>Vertebrata</taxon>
        <taxon>Euteleostomi</taxon>
        <taxon>Actinopterygii</taxon>
        <taxon>Neopterygii</taxon>
        <taxon>Teleostei</taxon>
        <taxon>Protacanthopterygii</taxon>
        <taxon>Esociformes</taxon>
        <taxon>Esocidae</taxon>
        <taxon>Esox</taxon>
    </lineage>
</organism>
<evidence type="ECO:0000313" key="5">
    <source>
        <dbReference type="Ensembl" id="ENSELUP00000055072.2"/>
    </source>
</evidence>
<evidence type="ECO:0000256" key="1">
    <source>
        <dbReference type="ARBA" id="ARBA00022734"/>
    </source>
</evidence>
<dbReference type="InterPro" id="IPR018378">
    <property type="entry name" value="C-type_lectin_CS"/>
</dbReference>
<dbReference type="PROSITE" id="PS00615">
    <property type="entry name" value="C_TYPE_LECTIN_1"/>
    <property type="match status" value="1"/>
</dbReference>
<keyword evidence="3" id="KW-1133">Transmembrane helix</keyword>
<proteinExistence type="predicted"/>
<evidence type="ECO:0000313" key="6">
    <source>
        <dbReference type="Proteomes" id="UP000265140"/>
    </source>
</evidence>
<dbReference type="SMART" id="SM00034">
    <property type="entry name" value="CLECT"/>
    <property type="match status" value="1"/>
</dbReference>
<evidence type="ECO:0000259" key="4">
    <source>
        <dbReference type="PROSITE" id="PS50041"/>
    </source>
</evidence>
<reference evidence="5" key="2">
    <citation type="submission" date="2020-02" db="EMBL/GenBank/DDBJ databases">
        <title>Esox lucius (northern pike) genome, fEsoLuc1, primary haplotype.</title>
        <authorList>
            <person name="Myers G."/>
            <person name="Karagic N."/>
            <person name="Meyer A."/>
            <person name="Pippel M."/>
            <person name="Reichard M."/>
            <person name="Winkler S."/>
            <person name="Tracey A."/>
            <person name="Sims Y."/>
            <person name="Howe K."/>
            <person name="Rhie A."/>
            <person name="Formenti G."/>
            <person name="Durbin R."/>
            <person name="Fedrigo O."/>
            <person name="Jarvis E.D."/>
        </authorList>
    </citation>
    <scope>NUCLEOTIDE SEQUENCE [LARGE SCALE GENOMIC DNA]</scope>
</reference>
<feature type="domain" description="C-type lectin" evidence="4">
    <location>
        <begin position="116"/>
        <end position="232"/>
    </location>
</feature>
<dbReference type="KEGG" id="els:105008675"/>
<keyword evidence="6" id="KW-1185">Reference proteome</keyword>
<keyword evidence="3" id="KW-0812">Transmembrane</keyword>
<dbReference type="AlphaFoldDB" id="A0A6Q2XPJ7"/>
<sequence>MAVSNTIYENVDIDYEENESADLYSKRSIFESQNSGNKTKDLTPKRVPLPKYPGSESTKWKPTEAGVVCLGLLSIVLLAGIIGLLVCYIRVTHSLKENETNSKANLKLMDQGWRYYKSSLYFISTEKKSWEDSKKDCEGRNADLLIINSWEEQVFIHGLNKEIFWIGLNDKVQDGKWMWVDGTELTTGFWGSGQPKSDGGNDEDCAARWLNGSVAESWHDAPCNQLHFWICEKGVQL</sequence>
<accession>A0A6Q2XPJ7</accession>
<dbReference type="Proteomes" id="UP000265140">
    <property type="component" value="Chromosome 17"/>
</dbReference>
<keyword evidence="2" id="KW-1015">Disulfide bond</keyword>
<evidence type="ECO:0000256" key="3">
    <source>
        <dbReference type="SAM" id="Phobius"/>
    </source>
</evidence>
<dbReference type="InterPro" id="IPR016187">
    <property type="entry name" value="CTDL_fold"/>
</dbReference>
<dbReference type="InterPro" id="IPR033989">
    <property type="entry name" value="CD209-like_CTLD"/>
</dbReference>
<evidence type="ECO:0000256" key="2">
    <source>
        <dbReference type="ARBA" id="ARBA00023157"/>
    </source>
</evidence>
<dbReference type="CDD" id="cd03590">
    <property type="entry name" value="CLECT_DC-SIGN_like"/>
    <property type="match status" value="1"/>
</dbReference>
<dbReference type="InterPro" id="IPR050111">
    <property type="entry name" value="C-type_lectin/snaclec_domain"/>
</dbReference>
<dbReference type="Bgee" id="ENSELUG00000034466">
    <property type="expression patterns" value="Expressed in testis"/>
</dbReference>
<dbReference type="OMA" id="WHNASCK"/>
<dbReference type="SUPFAM" id="SSF56436">
    <property type="entry name" value="C-type lectin-like"/>
    <property type="match status" value="1"/>
</dbReference>
<dbReference type="GeneTree" id="ENSGT01020000230338"/>
<dbReference type="InterPro" id="IPR016186">
    <property type="entry name" value="C-type_lectin-like/link_sf"/>
</dbReference>
<keyword evidence="1" id="KW-0430">Lectin</keyword>
<dbReference type="PROSITE" id="PS50041">
    <property type="entry name" value="C_TYPE_LECTIN_2"/>
    <property type="match status" value="1"/>
</dbReference>
<name>A0A6Q2XPJ7_ESOLU</name>
<reference evidence="6" key="1">
    <citation type="journal article" date="2014" name="PLoS ONE">
        <title>The genome and linkage map of the northern pike (Esox lucius): conserved synteny revealed between the salmonid sister group and the Neoteleostei.</title>
        <authorList>
            <person name="Rondeau E.B."/>
            <person name="Minkley D.R."/>
            <person name="Leong J.S."/>
            <person name="Messmer A.M."/>
            <person name="Jantzen J.R."/>
            <person name="von Schalburg K.R."/>
            <person name="Lemon C."/>
            <person name="Bird N.H."/>
            <person name="Koop B.F."/>
        </authorList>
    </citation>
    <scope>NUCLEOTIDE SEQUENCE</scope>
</reference>
<feature type="transmembrane region" description="Helical" evidence="3">
    <location>
        <begin position="65"/>
        <end position="89"/>
    </location>
</feature>
<reference evidence="5" key="4">
    <citation type="submission" date="2025-09" db="UniProtKB">
        <authorList>
            <consortium name="Ensembl"/>
        </authorList>
    </citation>
    <scope>IDENTIFICATION</scope>
</reference>
<dbReference type="Gene3D" id="3.10.100.10">
    <property type="entry name" value="Mannose-Binding Protein A, subunit A"/>
    <property type="match status" value="1"/>
</dbReference>
<dbReference type="Pfam" id="PF00059">
    <property type="entry name" value="Lectin_C"/>
    <property type="match status" value="1"/>
</dbReference>
<dbReference type="RefSeq" id="XP_012993559.4">
    <property type="nucleotide sequence ID" value="XM_013138105.4"/>
</dbReference>
<reference evidence="5" key="3">
    <citation type="submission" date="2025-08" db="UniProtKB">
        <authorList>
            <consortium name="Ensembl"/>
        </authorList>
    </citation>
    <scope>IDENTIFICATION</scope>
</reference>
<dbReference type="InParanoid" id="A0A6Q2XPJ7"/>
<dbReference type="GeneID" id="105008675"/>
<dbReference type="PANTHER" id="PTHR22803">
    <property type="entry name" value="MANNOSE, PHOSPHOLIPASE, LECTIN RECEPTOR RELATED"/>
    <property type="match status" value="1"/>
</dbReference>
<dbReference type="Ensembl" id="ENSELUT00000074816.2">
    <property type="protein sequence ID" value="ENSELUP00000055072.2"/>
    <property type="gene ID" value="ENSELUG00000038795.1"/>
</dbReference>